<evidence type="ECO:0000256" key="1">
    <source>
        <dbReference type="SAM" id="MobiDB-lite"/>
    </source>
</evidence>
<evidence type="ECO:0000313" key="3">
    <source>
        <dbReference type="EMBL" id="SMO76787.1"/>
    </source>
</evidence>
<protein>
    <submittedName>
        <fullName evidence="3">Zinc ribbon domain-containing protein</fullName>
    </submittedName>
</protein>
<evidence type="ECO:0000313" key="4">
    <source>
        <dbReference type="Proteomes" id="UP000319555"/>
    </source>
</evidence>
<feature type="region of interest" description="Disordered" evidence="1">
    <location>
        <begin position="1"/>
        <end position="27"/>
    </location>
</feature>
<dbReference type="AlphaFoldDB" id="A0A521DYJ1"/>
<dbReference type="RefSeq" id="WP_345741813.1">
    <property type="nucleotide sequence ID" value="NZ_CANNGM010000007.1"/>
</dbReference>
<dbReference type="Proteomes" id="UP000319555">
    <property type="component" value="Unassembled WGS sequence"/>
</dbReference>
<evidence type="ECO:0000259" key="2">
    <source>
        <dbReference type="Pfam" id="PF12674"/>
    </source>
</evidence>
<gene>
    <name evidence="3" type="ORF">SAMN06265380_10867</name>
</gene>
<organism evidence="3 4">
    <name type="scientific">Ruegeria faecimaris</name>
    <dbReference type="NCBI Taxonomy" id="686389"/>
    <lineage>
        <taxon>Bacteria</taxon>
        <taxon>Pseudomonadati</taxon>
        <taxon>Pseudomonadota</taxon>
        <taxon>Alphaproteobacteria</taxon>
        <taxon>Rhodobacterales</taxon>
        <taxon>Roseobacteraceae</taxon>
        <taxon>Ruegeria</taxon>
    </lineage>
</organism>
<keyword evidence="4" id="KW-1185">Reference proteome</keyword>
<dbReference type="EMBL" id="FXTE01000008">
    <property type="protein sequence ID" value="SMO76787.1"/>
    <property type="molecule type" value="Genomic_DNA"/>
</dbReference>
<name>A0A521DYJ1_9RHOB</name>
<sequence length="86" mass="9432">MMGSKCQSCGMPLSKDTEGGGSEADGTRSTRYCSLCYADGAFRHPDASFEEFQSHCLDALVNKGMPRILAWAFTRGMGRLDRWSEG</sequence>
<dbReference type="InterPro" id="IPR025868">
    <property type="entry name" value="Zn_ribbon_dom_put"/>
</dbReference>
<dbReference type="Pfam" id="PF12674">
    <property type="entry name" value="Zn_ribbon_2"/>
    <property type="match status" value="1"/>
</dbReference>
<reference evidence="3 4" key="1">
    <citation type="submission" date="2017-05" db="EMBL/GenBank/DDBJ databases">
        <authorList>
            <person name="Varghese N."/>
            <person name="Submissions S."/>
        </authorList>
    </citation>
    <scope>NUCLEOTIDE SEQUENCE [LARGE SCALE GENOMIC DNA]</scope>
    <source>
        <strain evidence="3 4">DSM 28009</strain>
    </source>
</reference>
<feature type="domain" description="Putative zinc ribbon" evidence="2">
    <location>
        <begin position="6"/>
        <end position="83"/>
    </location>
</feature>
<accession>A0A521DYJ1</accession>
<proteinExistence type="predicted"/>